<protein>
    <submittedName>
        <fullName evidence="9">ABC transporter permease</fullName>
    </submittedName>
</protein>
<feature type="transmembrane region" description="Helical" evidence="7">
    <location>
        <begin position="302"/>
        <end position="328"/>
    </location>
</feature>
<evidence type="ECO:0000256" key="7">
    <source>
        <dbReference type="RuleBase" id="RU363032"/>
    </source>
</evidence>
<dbReference type="AlphaFoldDB" id="A0A6P2C876"/>
<keyword evidence="5 7" id="KW-1133">Transmembrane helix</keyword>
<dbReference type="GO" id="GO:0005886">
    <property type="term" value="C:plasma membrane"/>
    <property type="evidence" value="ECO:0007669"/>
    <property type="project" value="UniProtKB-SubCell"/>
</dbReference>
<keyword evidence="6 7" id="KW-0472">Membrane</keyword>
<dbReference type="SUPFAM" id="SSF161098">
    <property type="entry name" value="MetI-like"/>
    <property type="match status" value="1"/>
</dbReference>
<evidence type="ECO:0000313" key="9">
    <source>
        <dbReference type="EMBL" id="TXG88929.1"/>
    </source>
</evidence>
<accession>A0A6P2C876</accession>
<dbReference type="Gene3D" id="1.10.3720.10">
    <property type="entry name" value="MetI-like"/>
    <property type="match status" value="1"/>
</dbReference>
<keyword evidence="2 7" id="KW-0813">Transport</keyword>
<feature type="transmembrane region" description="Helical" evidence="7">
    <location>
        <begin position="174"/>
        <end position="193"/>
    </location>
</feature>
<feature type="transmembrane region" description="Helical" evidence="7">
    <location>
        <begin position="257"/>
        <end position="282"/>
    </location>
</feature>
<dbReference type="PANTHER" id="PTHR43163:SF6">
    <property type="entry name" value="DIPEPTIDE TRANSPORT SYSTEM PERMEASE PROTEIN DPPB-RELATED"/>
    <property type="match status" value="1"/>
</dbReference>
<dbReference type="PROSITE" id="PS50890">
    <property type="entry name" value="PUA"/>
    <property type="match status" value="1"/>
</dbReference>
<evidence type="ECO:0000256" key="5">
    <source>
        <dbReference type="ARBA" id="ARBA00022989"/>
    </source>
</evidence>
<feature type="transmembrane region" description="Helical" evidence="7">
    <location>
        <begin position="125"/>
        <end position="149"/>
    </location>
</feature>
<keyword evidence="3" id="KW-1003">Cell membrane</keyword>
<dbReference type="InterPro" id="IPR045621">
    <property type="entry name" value="BPD_transp_1_N"/>
</dbReference>
<dbReference type="Pfam" id="PF00528">
    <property type="entry name" value="BPD_transp_1"/>
    <property type="match status" value="1"/>
</dbReference>
<evidence type="ECO:0000256" key="2">
    <source>
        <dbReference type="ARBA" id="ARBA00022448"/>
    </source>
</evidence>
<feature type="transmembrane region" description="Helical" evidence="7">
    <location>
        <begin position="199"/>
        <end position="217"/>
    </location>
</feature>
<evidence type="ECO:0000259" key="8">
    <source>
        <dbReference type="PROSITE" id="PS50928"/>
    </source>
</evidence>
<keyword evidence="4 7" id="KW-0812">Transmembrane</keyword>
<dbReference type="PANTHER" id="PTHR43163">
    <property type="entry name" value="DIPEPTIDE TRANSPORT SYSTEM PERMEASE PROTEIN DPPB-RELATED"/>
    <property type="match status" value="1"/>
</dbReference>
<reference evidence="9 10" key="1">
    <citation type="submission" date="2018-07" db="EMBL/GenBank/DDBJ databases">
        <title>Genome sequence of Rhodococcus rhodnii ATCC 35071 from Rhodnius prolixus.</title>
        <authorList>
            <person name="Patel V."/>
            <person name="Vogel K.J."/>
        </authorList>
    </citation>
    <scope>NUCLEOTIDE SEQUENCE [LARGE SCALE GENOMIC DNA]</scope>
    <source>
        <strain evidence="9 10">ATCC 35071</strain>
    </source>
</reference>
<feature type="transmembrane region" description="Helical" evidence="7">
    <location>
        <begin position="29"/>
        <end position="50"/>
    </location>
</feature>
<evidence type="ECO:0000256" key="1">
    <source>
        <dbReference type="ARBA" id="ARBA00004651"/>
    </source>
</evidence>
<organism evidence="9 10">
    <name type="scientific">Rhodococcus rhodnii</name>
    <dbReference type="NCBI Taxonomy" id="38312"/>
    <lineage>
        <taxon>Bacteria</taxon>
        <taxon>Bacillati</taxon>
        <taxon>Actinomycetota</taxon>
        <taxon>Actinomycetes</taxon>
        <taxon>Mycobacteriales</taxon>
        <taxon>Nocardiaceae</taxon>
        <taxon>Rhodococcus</taxon>
    </lineage>
</organism>
<evidence type="ECO:0000256" key="3">
    <source>
        <dbReference type="ARBA" id="ARBA00022475"/>
    </source>
</evidence>
<comment type="subcellular location">
    <subcellularLocation>
        <location evidence="1 7">Cell membrane</location>
        <topology evidence="1 7">Multi-pass membrane protein</topology>
    </subcellularLocation>
</comment>
<evidence type="ECO:0000256" key="6">
    <source>
        <dbReference type="ARBA" id="ARBA00023136"/>
    </source>
</evidence>
<dbReference type="CDD" id="cd06261">
    <property type="entry name" value="TM_PBP2"/>
    <property type="match status" value="1"/>
</dbReference>
<comment type="similarity">
    <text evidence="7">Belongs to the binding-protein-dependent transport system permease family.</text>
</comment>
<name>A0A6P2C876_9NOCA</name>
<proteinExistence type="inferred from homology"/>
<feature type="domain" description="ABC transmembrane type-1" evidence="8">
    <location>
        <begin position="125"/>
        <end position="325"/>
    </location>
</feature>
<dbReference type="EMBL" id="QRCM01000001">
    <property type="protein sequence ID" value="TXG88929.1"/>
    <property type="molecule type" value="Genomic_DNA"/>
</dbReference>
<dbReference type="Proteomes" id="UP000471120">
    <property type="component" value="Unassembled WGS sequence"/>
</dbReference>
<gene>
    <name evidence="9" type="ORF">DW322_00080</name>
</gene>
<dbReference type="InterPro" id="IPR035906">
    <property type="entry name" value="MetI-like_sf"/>
</dbReference>
<evidence type="ECO:0000313" key="10">
    <source>
        <dbReference type="Proteomes" id="UP000471120"/>
    </source>
</evidence>
<dbReference type="Pfam" id="PF19300">
    <property type="entry name" value="BPD_transp_1_N"/>
    <property type="match status" value="1"/>
</dbReference>
<dbReference type="GO" id="GO:0071916">
    <property type="term" value="F:dipeptide transmembrane transporter activity"/>
    <property type="evidence" value="ECO:0007669"/>
    <property type="project" value="TreeGrafter"/>
</dbReference>
<dbReference type="PROSITE" id="PS50928">
    <property type="entry name" value="ABC_TM1"/>
    <property type="match status" value="1"/>
</dbReference>
<comment type="caution">
    <text evidence="9">The sequence shown here is derived from an EMBL/GenBank/DDBJ whole genome shotgun (WGS) entry which is preliminary data.</text>
</comment>
<sequence length="334" mass="35532">MTLTSIEPQSVPSPEEFGDRRGVRVLSRLFSRVGAAVLVAWGAVTAAFLAQVAAPGDRATAIINLRTGQVQERTPEEIAPIAAEYGFDRPVVQQYLGYLGGLLRGDLGTSYQQHRPVWDIIGEQVTATLVLTVTALVAAWLIMLVWVVATAGRTRRVRGLGDGVDTVLASLPQYWIGVVLMLVFALGLGWLPVVGGGPVTGLILPALTLALPLAGFLGQATRTEFERTLEQPFVLSARVRGMGDTAIRVRHVLRHAALAPLTLTGWALGATISGAVIAESLFTRQGLGRTLVSAVEARDLPVVTGIVVLIALVYVVVNLVVDALYPLIDPRLAS</sequence>
<dbReference type="InterPro" id="IPR000515">
    <property type="entry name" value="MetI-like"/>
</dbReference>
<evidence type="ECO:0000256" key="4">
    <source>
        <dbReference type="ARBA" id="ARBA00022692"/>
    </source>
</evidence>